<evidence type="ECO:0000313" key="1">
    <source>
        <dbReference type="EMBL" id="CBY41455.1"/>
    </source>
</evidence>
<dbReference type="AlphaFoldDB" id="E4Z177"/>
<dbReference type="Proteomes" id="UP000011014">
    <property type="component" value="Unassembled WGS sequence"/>
</dbReference>
<name>E4Z177_OIKDI</name>
<protein>
    <submittedName>
        <fullName evidence="1">Uncharacterized protein</fullName>
    </submittedName>
</protein>
<accession>E4Z177</accession>
<proteinExistence type="predicted"/>
<reference evidence="1" key="1">
    <citation type="journal article" date="2010" name="Science">
        <title>Plasticity of animal genome architecture unmasked by rapid evolution of a pelagic tunicate.</title>
        <authorList>
            <person name="Denoeud F."/>
            <person name="Henriet S."/>
            <person name="Mungpakdee S."/>
            <person name="Aury J.M."/>
            <person name="Da Silva C."/>
            <person name="Brinkmann H."/>
            <person name="Mikhaleva J."/>
            <person name="Olsen L.C."/>
            <person name="Jubin C."/>
            <person name="Canestro C."/>
            <person name="Bouquet J.M."/>
            <person name="Danks G."/>
            <person name="Poulain J."/>
            <person name="Campsteijn C."/>
            <person name="Adamski M."/>
            <person name="Cross I."/>
            <person name="Yadetie F."/>
            <person name="Muffato M."/>
            <person name="Louis A."/>
            <person name="Butcher S."/>
            <person name="Tsagkogeorga G."/>
            <person name="Konrad A."/>
            <person name="Singh S."/>
            <person name="Jensen M.F."/>
            <person name="Cong E.H."/>
            <person name="Eikeseth-Otteraa H."/>
            <person name="Noel B."/>
            <person name="Anthouard V."/>
            <person name="Porcel B.M."/>
            <person name="Kachouri-Lafond R."/>
            <person name="Nishino A."/>
            <person name="Ugolini M."/>
            <person name="Chourrout P."/>
            <person name="Nishida H."/>
            <person name="Aasland R."/>
            <person name="Huzurbazar S."/>
            <person name="Westhof E."/>
            <person name="Delsuc F."/>
            <person name="Lehrach H."/>
            <person name="Reinhardt R."/>
            <person name="Weissenbach J."/>
            <person name="Roy S.W."/>
            <person name="Artiguenave F."/>
            <person name="Postlethwait J.H."/>
            <person name="Manak J.R."/>
            <person name="Thompson E.M."/>
            <person name="Jaillon O."/>
            <person name="Du Pasquier L."/>
            <person name="Boudinot P."/>
            <person name="Liberles D.A."/>
            <person name="Volff J.N."/>
            <person name="Philippe H."/>
            <person name="Lenhard B."/>
            <person name="Roest Crollius H."/>
            <person name="Wincker P."/>
            <person name="Chourrout D."/>
        </authorList>
    </citation>
    <scope>NUCLEOTIDE SEQUENCE [LARGE SCALE GENOMIC DNA]</scope>
</reference>
<gene>
    <name evidence="1" type="ORF">GSOID_T00023525001</name>
</gene>
<organism evidence="1">
    <name type="scientific">Oikopleura dioica</name>
    <name type="common">Tunicate</name>
    <dbReference type="NCBI Taxonomy" id="34765"/>
    <lineage>
        <taxon>Eukaryota</taxon>
        <taxon>Metazoa</taxon>
        <taxon>Chordata</taxon>
        <taxon>Tunicata</taxon>
        <taxon>Appendicularia</taxon>
        <taxon>Copelata</taxon>
        <taxon>Oikopleuridae</taxon>
        <taxon>Oikopleura</taxon>
    </lineage>
</organism>
<dbReference type="EMBL" id="FN656448">
    <property type="protein sequence ID" value="CBY41455.1"/>
    <property type="molecule type" value="Genomic_DNA"/>
</dbReference>
<sequence length="69" mass="7984">MEHDCTCSSTRRIKTTRFGVQLILKNIDQENEAFQRRTYRGCLCSIRRHGYGRHDGPVHANGRGKIQLP</sequence>